<accession>A0ABW1NHP4</accession>
<feature type="region of interest" description="Disordered" evidence="3">
    <location>
        <begin position="1"/>
        <end position="42"/>
    </location>
</feature>
<evidence type="ECO:0000259" key="4">
    <source>
        <dbReference type="PROSITE" id="PS50043"/>
    </source>
</evidence>
<dbReference type="Pfam" id="PF13191">
    <property type="entry name" value="AAA_16"/>
    <property type="match status" value="1"/>
</dbReference>
<dbReference type="InterPro" id="IPR000792">
    <property type="entry name" value="Tscrpt_reg_LuxR_C"/>
</dbReference>
<dbReference type="Gene3D" id="3.40.50.300">
    <property type="entry name" value="P-loop containing nucleotide triphosphate hydrolases"/>
    <property type="match status" value="1"/>
</dbReference>
<evidence type="ECO:0000313" key="5">
    <source>
        <dbReference type="EMBL" id="MFC6082795.1"/>
    </source>
</evidence>
<name>A0ABW1NHP4_9ACTN</name>
<dbReference type="RefSeq" id="WP_380753618.1">
    <property type="nucleotide sequence ID" value="NZ_JBHSRF010000021.1"/>
</dbReference>
<dbReference type="SUPFAM" id="SSF48452">
    <property type="entry name" value="TPR-like"/>
    <property type="match status" value="1"/>
</dbReference>
<dbReference type="PROSITE" id="PS50043">
    <property type="entry name" value="HTH_LUXR_2"/>
    <property type="match status" value="1"/>
</dbReference>
<dbReference type="SMART" id="SM00421">
    <property type="entry name" value="HTH_LUXR"/>
    <property type="match status" value="1"/>
</dbReference>
<proteinExistence type="predicted"/>
<keyword evidence="6" id="KW-1185">Reference proteome</keyword>
<dbReference type="SUPFAM" id="SSF52540">
    <property type="entry name" value="P-loop containing nucleoside triphosphate hydrolases"/>
    <property type="match status" value="1"/>
</dbReference>
<dbReference type="Proteomes" id="UP001596137">
    <property type="component" value="Unassembled WGS sequence"/>
</dbReference>
<dbReference type="PANTHER" id="PTHR16305:SF28">
    <property type="entry name" value="GUANYLATE CYCLASE DOMAIN-CONTAINING PROTEIN"/>
    <property type="match status" value="1"/>
</dbReference>
<evidence type="ECO:0000256" key="3">
    <source>
        <dbReference type="SAM" id="MobiDB-lite"/>
    </source>
</evidence>
<dbReference type="PANTHER" id="PTHR16305">
    <property type="entry name" value="TESTICULAR SOLUBLE ADENYLYL CYCLASE"/>
    <property type="match status" value="1"/>
</dbReference>
<evidence type="ECO:0000256" key="2">
    <source>
        <dbReference type="ARBA" id="ARBA00022840"/>
    </source>
</evidence>
<reference evidence="6" key="1">
    <citation type="journal article" date="2019" name="Int. J. Syst. Evol. Microbiol.">
        <title>The Global Catalogue of Microorganisms (GCM) 10K type strain sequencing project: providing services to taxonomists for standard genome sequencing and annotation.</title>
        <authorList>
            <consortium name="The Broad Institute Genomics Platform"/>
            <consortium name="The Broad Institute Genome Sequencing Center for Infectious Disease"/>
            <person name="Wu L."/>
            <person name="Ma J."/>
        </authorList>
    </citation>
    <scope>NUCLEOTIDE SEQUENCE [LARGE SCALE GENOMIC DNA]</scope>
    <source>
        <strain evidence="6">JCM 30346</strain>
    </source>
</reference>
<dbReference type="InterPro" id="IPR016032">
    <property type="entry name" value="Sig_transdc_resp-reg_C-effctor"/>
</dbReference>
<keyword evidence="2" id="KW-0067">ATP-binding</keyword>
<keyword evidence="1" id="KW-0547">Nucleotide-binding</keyword>
<dbReference type="InterPro" id="IPR041664">
    <property type="entry name" value="AAA_16"/>
</dbReference>
<dbReference type="EMBL" id="JBHSRF010000021">
    <property type="protein sequence ID" value="MFC6082795.1"/>
    <property type="molecule type" value="Genomic_DNA"/>
</dbReference>
<evidence type="ECO:0000256" key="1">
    <source>
        <dbReference type="ARBA" id="ARBA00022741"/>
    </source>
</evidence>
<gene>
    <name evidence="5" type="ORF">ACFP1K_16615</name>
</gene>
<dbReference type="PRINTS" id="PR00038">
    <property type="entry name" value="HTHLUXR"/>
</dbReference>
<comment type="caution">
    <text evidence="5">The sequence shown here is derived from an EMBL/GenBank/DDBJ whole genome shotgun (WGS) entry which is preliminary data.</text>
</comment>
<protein>
    <submittedName>
        <fullName evidence="5">LuxR C-terminal-related transcriptional regulator</fullName>
    </submittedName>
</protein>
<dbReference type="CDD" id="cd06170">
    <property type="entry name" value="LuxR_C_like"/>
    <property type="match status" value="1"/>
</dbReference>
<dbReference type="InterPro" id="IPR011990">
    <property type="entry name" value="TPR-like_helical_dom_sf"/>
</dbReference>
<feature type="region of interest" description="Disordered" evidence="3">
    <location>
        <begin position="966"/>
        <end position="996"/>
    </location>
</feature>
<dbReference type="Gene3D" id="1.10.10.10">
    <property type="entry name" value="Winged helix-like DNA-binding domain superfamily/Winged helix DNA-binding domain"/>
    <property type="match status" value="1"/>
</dbReference>
<feature type="domain" description="HTH luxR-type" evidence="4">
    <location>
        <begin position="902"/>
        <end position="967"/>
    </location>
</feature>
<sequence length="996" mass="102815">MSKVAYPRPAGPPAGRGPGRGTTSRKAGGATREPGPYPLTGRWPLVGRDAEMARFAEVLADRWSRGFVVCGPPGVGKSRLVEECLAAAVAEGYETVRATTSEAASTVPFGAVAHLLPPDVHPANPVTGFVSVSRALAGTRDRLVVLVDDLNLLDQASVVLMRQLMDVGLIFVIGAIRSGGPATETIRWDDGVHRADLAELGGEAVEDLLRAVLGGPVGRRTLHELSGLSGGNALYLRELVLGALRSGALASDGTLWELTAGQVAPASWEHAGGRGQATPASWEHAGGTGQAMPASWEHAGEAWPVTPRLSELVGARLAAAGDAARPLLEALALCGTLGPLDLAAAPQTLIDLEQAGLIRASGEGRRVSLTLAHPLYGTVLRARTPLIRRRATLLRQAERIEACGARRAGDARRVAAWRLAATGTAGTDLLLRAAEECCRAGDHAEALALLAEVPAAEHTNAFRLLYGEALLESGRRDEAEAALAGLCGGATEGERRIALRLRARNLFRAGTRTEEALGLNDEALTGAPQGAGRDLLLADRASILTMSGRPAEAVALLDALPPEAPRDGDVTGWLWAATAKATGLALTGRTREAWTLAETVSATETASPGETAERARRTRARHPAAAAVTPLIPLALAAAEDGRLAEARAIAARGTASLGAGPLADLGERIGTGTAMWAAVVRARVEWLAGRVAGARRWYAEAAALARTRGHVRPMRLVLSGLCASAAVLGDTEAAQAALDELGAYPATPLFAGEDLLGEAWLAAARGRLAEARGILTGAAAAAREAGRPDGEALLLTDVARLGGARQVAGRLAELAAAGEGGLTAARARLAAALAANDPERLAEVAGTLGDIGADLLAAEAATTAAAAWRRDGSPRQAAAAAARAAELLARCEGAGTPLLATGHETVPLTARERDIALLAAGGTPSKDIARTLVLSVRTVDNHLQKIYTKLGVTTRRDLAHALEGRRAQRASAPQEVRRGTCPDGGAVRRGAQRGN</sequence>
<dbReference type="InterPro" id="IPR036388">
    <property type="entry name" value="WH-like_DNA-bd_sf"/>
</dbReference>
<dbReference type="SUPFAM" id="SSF46894">
    <property type="entry name" value="C-terminal effector domain of the bipartite response regulators"/>
    <property type="match status" value="1"/>
</dbReference>
<evidence type="ECO:0000313" key="6">
    <source>
        <dbReference type="Proteomes" id="UP001596137"/>
    </source>
</evidence>
<dbReference type="Pfam" id="PF00196">
    <property type="entry name" value="GerE"/>
    <property type="match status" value="1"/>
</dbReference>
<feature type="region of interest" description="Disordered" evidence="3">
    <location>
        <begin position="269"/>
        <end position="291"/>
    </location>
</feature>
<organism evidence="5 6">
    <name type="scientific">Sphaerisporangium aureirubrum</name>
    <dbReference type="NCBI Taxonomy" id="1544736"/>
    <lineage>
        <taxon>Bacteria</taxon>
        <taxon>Bacillati</taxon>
        <taxon>Actinomycetota</taxon>
        <taxon>Actinomycetes</taxon>
        <taxon>Streptosporangiales</taxon>
        <taxon>Streptosporangiaceae</taxon>
        <taxon>Sphaerisporangium</taxon>
    </lineage>
</organism>
<dbReference type="InterPro" id="IPR027417">
    <property type="entry name" value="P-loop_NTPase"/>
</dbReference>